<dbReference type="Proteomes" id="UP000710815">
    <property type="component" value="Unassembled WGS sequence"/>
</dbReference>
<evidence type="ECO:0000256" key="1">
    <source>
        <dbReference type="SAM" id="Phobius"/>
    </source>
</evidence>
<dbReference type="RefSeq" id="WP_241515288.1">
    <property type="nucleotide sequence ID" value="NZ_JAFEJT020000105.1"/>
</dbReference>
<gene>
    <name evidence="2" type="ORF">JS533_013355</name>
</gene>
<feature type="transmembrane region" description="Helical" evidence="1">
    <location>
        <begin position="33"/>
        <end position="58"/>
    </location>
</feature>
<keyword evidence="3" id="KW-1185">Reference proteome</keyword>
<keyword evidence="1" id="KW-0472">Membrane</keyword>
<proteinExistence type="predicted"/>
<keyword evidence="1" id="KW-1133">Transmembrane helix</keyword>
<evidence type="ECO:0000313" key="2">
    <source>
        <dbReference type="EMBL" id="MCH9277237.1"/>
    </source>
</evidence>
<organism evidence="2 3">
    <name type="scientific">Bifidobacterium amazonense</name>
    <dbReference type="NCBI Taxonomy" id="2809027"/>
    <lineage>
        <taxon>Bacteria</taxon>
        <taxon>Bacillati</taxon>
        <taxon>Actinomycetota</taxon>
        <taxon>Actinomycetes</taxon>
        <taxon>Bifidobacteriales</taxon>
        <taxon>Bifidobacteriaceae</taxon>
        <taxon>Bifidobacterium</taxon>
    </lineage>
</organism>
<feature type="transmembrane region" description="Helical" evidence="1">
    <location>
        <begin position="7"/>
        <end position="27"/>
    </location>
</feature>
<accession>A0ABS9VYV3</accession>
<keyword evidence="1" id="KW-0812">Transmembrane</keyword>
<name>A0ABS9VYV3_9BIFI</name>
<reference evidence="2 3" key="1">
    <citation type="journal article" date="2021" name="Environ. Microbiol.">
        <title>Genetic insights into the dark matter of the mammalian gut microbiota through targeted genome reconstruction.</title>
        <authorList>
            <person name="Lugli G.A."/>
            <person name="Alessandri G."/>
            <person name="Milani C."/>
            <person name="Viappiani A."/>
            <person name="Fontana F."/>
            <person name="Tarracchini C."/>
            <person name="Mancabelli L."/>
            <person name="Argentini C."/>
            <person name="Ruiz L."/>
            <person name="Margolles A."/>
            <person name="van Sinderen D."/>
            <person name="Turroni F."/>
            <person name="Ventura M."/>
        </authorList>
    </citation>
    <scope>NUCLEOTIDE SEQUENCE [LARGE SCALE GENOMIC DNA]</scope>
    <source>
        <strain evidence="2 3">MA1</strain>
    </source>
</reference>
<protein>
    <submittedName>
        <fullName evidence="2">Uncharacterized protein</fullName>
    </submittedName>
</protein>
<comment type="caution">
    <text evidence="2">The sequence shown here is derived from an EMBL/GenBank/DDBJ whole genome shotgun (WGS) entry which is preliminary data.</text>
</comment>
<evidence type="ECO:0000313" key="3">
    <source>
        <dbReference type="Proteomes" id="UP000710815"/>
    </source>
</evidence>
<reference evidence="2 3" key="2">
    <citation type="journal article" date="2021" name="Syst. Appl. Microbiol.">
        <title>Phylogenetic classification of ten novel species belonging to the genus Bifidobacterium comprising B. phasiani sp. nov., B. pongonis sp. nov., B. saguinibicoloris sp. nov., B. colobi sp. nov., B. simiiventris sp. nov., B. santillanense sp. nov., B. miconis sp. nov., B. amazonense sp. nov., B. pluvialisilvae sp. nov., and B. miconisargentati sp. nov.</title>
        <authorList>
            <person name="Lugli G.A."/>
            <person name="Calvete-Torre I."/>
            <person name="Alessandri G."/>
            <person name="Milani C."/>
            <person name="Turroni F."/>
            <person name="Laiolo P."/>
            <person name="Ossiprandi M.C."/>
            <person name="Margolles A."/>
            <person name="Ruiz L."/>
            <person name="Ventura M."/>
        </authorList>
    </citation>
    <scope>NUCLEOTIDE SEQUENCE [LARGE SCALE GENOMIC DNA]</scope>
    <source>
        <strain evidence="2 3">MA1</strain>
    </source>
</reference>
<sequence length="110" mass="11404">MIIAGLAIIICVLYAIMLIVMLGYLAVLGMAAALAVGVGIGLGVALVLAVEGLALIAWNAWSKYRGRTLNAWVGRAGTVLSVIGGVWFLLSCALMILLASHLIDFVSFGS</sequence>
<feature type="transmembrane region" description="Helical" evidence="1">
    <location>
        <begin position="79"/>
        <end position="103"/>
    </location>
</feature>
<dbReference type="EMBL" id="JAFEJT020000105">
    <property type="protein sequence ID" value="MCH9277237.1"/>
    <property type="molecule type" value="Genomic_DNA"/>
</dbReference>